<keyword evidence="2" id="KW-0328">Glycosyltransferase</keyword>
<dbReference type="GO" id="GO:0016020">
    <property type="term" value="C:membrane"/>
    <property type="evidence" value="ECO:0007669"/>
    <property type="project" value="UniProtKB-SubCell"/>
</dbReference>
<sequence length="451" mass="51205">MSHELVFCGLFAVRYVRLIVHIIAYNLYKPTPIARNPRHGRSDATVIIPTVEPGNPDFDECIRSVLKNRPFKVLVVTVGDECLREATGICRRVFVDFKACNPGSETTIEVIRASEANKRVQLATAIKGIDTAITVWVDDHVFWPSESFLLSAMAPFEDEKVGIAGTNKLVRREDQGTPFKNFWNFLGCLYLERHNFELTATNYVDGGAFVVSGRTSIHRTSVIKDPEFLRGFQNEYCFFGWVGPINPDDDNFVTRWNVSHGYKVAFQNSEEATIETTLGEYPKFLIQCFRWVRTTWRSNPCSLFTDRTVWRVQPWCVYAVYLTSLFNLALFIDTALIYLLCTSKWGSTAHVVLLVSWIVASKMAKIVPHFKRHPADLIFFPGQVVFGYVHSLIKLWALITFWNVGWGTRDLASVEAGGDGLPEQGAEDRKAETDRLLESGSEDEDSKWFAV</sequence>
<evidence type="ECO:0000256" key="5">
    <source>
        <dbReference type="ARBA" id="ARBA00022989"/>
    </source>
</evidence>
<comment type="caution">
    <text evidence="10">The sequence shown here is derived from an EMBL/GenBank/DDBJ whole genome shotgun (WGS) entry which is preliminary data.</text>
</comment>
<evidence type="ECO:0000256" key="6">
    <source>
        <dbReference type="ARBA" id="ARBA00023136"/>
    </source>
</evidence>
<evidence type="ECO:0000256" key="9">
    <source>
        <dbReference type="SAM" id="Phobius"/>
    </source>
</evidence>
<feature type="region of interest" description="Disordered" evidence="8">
    <location>
        <begin position="417"/>
        <end position="451"/>
    </location>
</feature>
<feature type="transmembrane region" description="Helical" evidence="9">
    <location>
        <begin position="315"/>
        <end position="339"/>
    </location>
</feature>
<organism evidence="10 11">
    <name type="scientific">Venturia inaequalis</name>
    <name type="common">Apple scab fungus</name>
    <dbReference type="NCBI Taxonomy" id="5025"/>
    <lineage>
        <taxon>Eukaryota</taxon>
        <taxon>Fungi</taxon>
        <taxon>Dikarya</taxon>
        <taxon>Ascomycota</taxon>
        <taxon>Pezizomycotina</taxon>
        <taxon>Dothideomycetes</taxon>
        <taxon>Pleosporomycetidae</taxon>
        <taxon>Venturiales</taxon>
        <taxon>Venturiaceae</taxon>
        <taxon>Venturia</taxon>
    </lineage>
</organism>
<evidence type="ECO:0000256" key="8">
    <source>
        <dbReference type="SAM" id="MobiDB-lite"/>
    </source>
</evidence>
<evidence type="ECO:0000256" key="2">
    <source>
        <dbReference type="ARBA" id="ARBA00022676"/>
    </source>
</evidence>
<comment type="subcellular location">
    <subcellularLocation>
        <location evidence="1">Membrane</location>
    </subcellularLocation>
</comment>
<evidence type="ECO:0000256" key="3">
    <source>
        <dbReference type="ARBA" id="ARBA00022679"/>
    </source>
</evidence>
<protein>
    <recommendedName>
        <fullName evidence="12">Glycosyltransferase family 2 protein</fullName>
    </recommendedName>
</protein>
<evidence type="ECO:0000313" key="11">
    <source>
        <dbReference type="Proteomes" id="UP000433883"/>
    </source>
</evidence>
<evidence type="ECO:0000256" key="1">
    <source>
        <dbReference type="ARBA" id="ARBA00004370"/>
    </source>
</evidence>
<feature type="compositionally biased region" description="Basic and acidic residues" evidence="8">
    <location>
        <begin position="426"/>
        <end position="437"/>
    </location>
</feature>
<accession>A0A8H3YS18</accession>
<dbReference type="AlphaFoldDB" id="A0A8H3YS18"/>
<dbReference type="Proteomes" id="UP000433883">
    <property type="component" value="Unassembled WGS sequence"/>
</dbReference>
<keyword evidence="6 9" id="KW-0472">Membrane</keyword>
<name>A0A8H3YS18_VENIN</name>
<dbReference type="InterPro" id="IPR029044">
    <property type="entry name" value="Nucleotide-diphossugar_trans"/>
</dbReference>
<dbReference type="Pfam" id="PF13641">
    <property type="entry name" value="Glyco_tranf_2_3"/>
    <property type="match status" value="1"/>
</dbReference>
<dbReference type="InterPro" id="IPR052427">
    <property type="entry name" value="Glycosyltrans_GT2/GT47"/>
</dbReference>
<feature type="transmembrane region" description="Helical" evidence="9">
    <location>
        <begin position="345"/>
        <end position="364"/>
    </location>
</feature>
<keyword evidence="5 9" id="KW-1133">Transmembrane helix</keyword>
<keyword evidence="7" id="KW-0325">Glycoprotein</keyword>
<evidence type="ECO:0000256" key="7">
    <source>
        <dbReference type="ARBA" id="ARBA00023180"/>
    </source>
</evidence>
<reference evidence="10 11" key="1">
    <citation type="submission" date="2019-11" db="EMBL/GenBank/DDBJ databases">
        <title>Venturia inaequalis Genome Resource.</title>
        <authorList>
            <person name="Lichtner F.J."/>
        </authorList>
    </citation>
    <scope>NUCLEOTIDE SEQUENCE [LARGE SCALE GENOMIC DNA]</scope>
    <source>
        <strain evidence="10">Bline_iso_100314</strain>
    </source>
</reference>
<dbReference type="PANTHER" id="PTHR47844">
    <property type="entry name" value="SYNTHASE CPS1, PUTATIVE (AFU_ORTHOLOGUE AFUA_7G02500)-RELATED"/>
    <property type="match status" value="1"/>
</dbReference>
<keyword evidence="4 9" id="KW-0812">Transmembrane</keyword>
<proteinExistence type="predicted"/>
<dbReference type="PANTHER" id="PTHR47844:SF1">
    <property type="entry name" value="EXOSTOSIN-LIKE 2"/>
    <property type="match status" value="1"/>
</dbReference>
<gene>
    <name evidence="10" type="ORF">BLS_006068</name>
</gene>
<keyword evidence="3" id="KW-0808">Transferase</keyword>
<dbReference type="SUPFAM" id="SSF53448">
    <property type="entry name" value="Nucleotide-diphospho-sugar transferases"/>
    <property type="match status" value="1"/>
</dbReference>
<evidence type="ECO:0008006" key="12">
    <source>
        <dbReference type="Google" id="ProtNLM"/>
    </source>
</evidence>
<dbReference type="EMBL" id="WNWQ01000434">
    <property type="protein sequence ID" value="KAE9968022.1"/>
    <property type="molecule type" value="Genomic_DNA"/>
</dbReference>
<evidence type="ECO:0000256" key="4">
    <source>
        <dbReference type="ARBA" id="ARBA00022692"/>
    </source>
</evidence>
<dbReference type="GO" id="GO:0016757">
    <property type="term" value="F:glycosyltransferase activity"/>
    <property type="evidence" value="ECO:0007669"/>
    <property type="project" value="UniProtKB-KW"/>
</dbReference>
<evidence type="ECO:0000313" key="10">
    <source>
        <dbReference type="EMBL" id="KAE9968022.1"/>
    </source>
</evidence>